<name>D7C015_STRBB</name>
<sequence>MRQQTHKRGRFTNKTVAIVAALALGGGGAAIIAANASASGDKSSGEERTLSATAGTISCPDVGQKLNAVPRQSRTEVDRNLAELDSQVAKAYQRMANKEAGTDSVLTTLQQQRTATLDRIGTAIGRSAQRPAGLEQMSACKMQQTNFAGKGRGGRGGNQQQGGGQQGGQQGGNQQQGGGQQGGQQGGNNNQGGGQQGGNQQGGGQQGGNNQGGNGGQQGNGPSPDDFVDITKVQPNVKEPDNQGGASTGSFVSECGVNEQGIRNTDNVIVAPGVGNGAHHTHDYVGNKTTNANSTNDSLAAGETTCTNGDQSTYYWPVVRVQDGTQEKDANQLGGGLEGNVGKILTPKSSTIEFKGSPVGKVTAMPRFLRIITGDAKAFTNGTANANAHWSCTGFEDRQLTDKYPICPQGSDVVRSFAFQSCWDGKNIDSANHRDHVAFAQEDGSCANGFQAIPQLVNKITYEVPAGQTYAVDGFPEQLHKPITDHDDFINVMSDQLMNQAVQCINSGQKCG</sequence>
<dbReference type="Proteomes" id="UP000000377">
    <property type="component" value="Chromosome"/>
</dbReference>
<dbReference type="eggNOG" id="ENOG502Z890">
    <property type="taxonomic scope" value="Bacteria"/>
</dbReference>
<feature type="compositionally biased region" description="Gly residues" evidence="1">
    <location>
        <begin position="150"/>
        <end position="219"/>
    </location>
</feature>
<feature type="region of interest" description="Disordered" evidence="1">
    <location>
        <begin position="146"/>
        <end position="230"/>
    </location>
</feature>
<evidence type="ECO:0000313" key="5">
    <source>
        <dbReference type="Proteomes" id="UP000000377"/>
    </source>
</evidence>
<evidence type="ECO:0000259" key="3">
    <source>
        <dbReference type="Pfam" id="PF09362"/>
    </source>
</evidence>
<accession>D7C015</accession>
<feature type="domain" description="DUF1996" evidence="3">
    <location>
        <begin position="269"/>
        <end position="469"/>
    </location>
</feature>
<dbReference type="KEGG" id="sbh:SBI_08937"/>
<evidence type="ECO:0000256" key="2">
    <source>
        <dbReference type="SAM" id="SignalP"/>
    </source>
</evidence>
<proteinExistence type="predicted"/>
<dbReference type="PATRIC" id="fig|749414.3.peg.9206"/>
<feature type="chain" id="PRO_5038958338" description="DUF1996 domain-containing protein" evidence="2">
    <location>
        <begin position="30"/>
        <end position="512"/>
    </location>
</feature>
<dbReference type="EMBL" id="CP002047">
    <property type="protein sequence ID" value="ADI12055.1"/>
    <property type="molecule type" value="Genomic_DNA"/>
</dbReference>
<evidence type="ECO:0000313" key="4">
    <source>
        <dbReference type="EMBL" id="ADI12055.1"/>
    </source>
</evidence>
<dbReference type="STRING" id="749414.SBI_08937"/>
<protein>
    <recommendedName>
        <fullName evidence="3">DUF1996 domain-containing protein</fullName>
    </recommendedName>
</protein>
<dbReference type="AlphaFoldDB" id="D7C015"/>
<dbReference type="HOGENOM" id="CLU_025573_0_0_11"/>
<keyword evidence="2" id="KW-0732">Signal</keyword>
<dbReference type="InterPro" id="IPR018535">
    <property type="entry name" value="DUF1996"/>
</dbReference>
<gene>
    <name evidence="4" type="ordered locus">SBI_08937</name>
</gene>
<dbReference type="Pfam" id="PF09362">
    <property type="entry name" value="DUF1996"/>
    <property type="match status" value="1"/>
</dbReference>
<dbReference type="PANTHER" id="PTHR43662">
    <property type="match status" value="1"/>
</dbReference>
<evidence type="ECO:0000256" key="1">
    <source>
        <dbReference type="SAM" id="MobiDB-lite"/>
    </source>
</evidence>
<feature type="signal peptide" evidence="2">
    <location>
        <begin position="1"/>
        <end position="29"/>
    </location>
</feature>
<organism evidence="4 5">
    <name type="scientific">Streptomyces bingchenggensis (strain BCW-1)</name>
    <dbReference type="NCBI Taxonomy" id="749414"/>
    <lineage>
        <taxon>Bacteria</taxon>
        <taxon>Bacillati</taxon>
        <taxon>Actinomycetota</taxon>
        <taxon>Actinomycetes</taxon>
        <taxon>Kitasatosporales</taxon>
        <taxon>Streptomycetaceae</taxon>
        <taxon>Streptomyces</taxon>
    </lineage>
</organism>
<dbReference type="PANTHER" id="PTHR43662:SF3">
    <property type="entry name" value="DOMAIN PROTEIN, PUTATIVE (AFU_ORTHOLOGUE AFUA_6G11970)-RELATED"/>
    <property type="match status" value="1"/>
</dbReference>
<keyword evidence="5" id="KW-1185">Reference proteome</keyword>
<dbReference type="RefSeq" id="WP_014181502.1">
    <property type="nucleotide sequence ID" value="NC_016582.1"/>
</dbReference>
<reference evidence="4 5" key="1">
    <citation type="journal article" date="2010" name="J. Bacteriol.">
        <title>Genome sequence of the milbemycin-producing bacterium Streptomyces bingchenggensis.</title>
        <authorList>
            <person name="Wang X.J."/>
            <person name="Yan Y.J."/>
            <person name="Zhang B."/>
            <person name="An J."/>
            <person name="Wang J.J."/>
            <person name="Tian J."/>
            <person name="Jiang L."/>
            <person name="Chen Y.H."/>
            <person name="Huang S.X."/>
            <person name="Yin M."/>
            <person name="Zhang J."/>
            <person name="Gao A.L."/>
            <person name="Liu C.X."/>
            <person name="Zhu Z.X."/>
            <person name="Xiang W.S."/>
        </authorList>
    </citation>
    <scope>NUCLEOTIDE SEQUENCE [LARGE SCALE GENOMIC DNA]</scope>
    <source>
        <strain evidence="4 5">BCW-1</strain>
    </source>
</reference>